<dbReference type="InterPro" id="IPR036938">
    <property type="entry name" value="PAP2/HPO_sf"/>
</dbReference>
<evidence type="ECO:0000259" key="3">
    <source>
        <dbReference type="Pfam" id="PF22778"/>
    </source>
</evidence>
<keyword evidence="5" id="KW-1185">Reference proteome</keyword>
<gene>
    <name evidence="4" type="ORF">Agub_g2686</name>
</gene>
<dbReference type="Proteomes" id="UP001054857">
    <property type="component" value="Unassembled WGS sequence"/>
</dbReference>
<feature type="domain" description="Vanadium-dependent haloperoxidase NapH1-like second helical-bundle" evidence="3">
    <location>
        <begin position="363"/>
        <end position="500"/>
    </location>
</feature>
<evidence type="ECO:0000313" key="5">
    <source>
        <dbReference type="Proteomes" id="UP001054857"/>
    </source>
</evidence>
<evidence type="ECO:0000313" key="4">
    <source>
        <dbReference type="EMBL" id="GFR41897.1"/>
    </source>
</evidence>
<proteinExistence type="predicted"/>
<keyword evidence="1" id="KW-0732">Signal</keyword>
<dbReference type="PROSITE" id="PS51257">
    <property type="entry name" value="PROKAR_LIPOPROTEIN"/>
    <property type="match status" value="1"/>
</dbReference>
<dbReference type="Pfam" id="PF22778">
    <property type="entry name" value="VCPO_2nd"/>
    <property type="match status" value="1"/>
</dbReference>
<dbReference type="EMBL" id="BMAR01000002">
    <property type="protein sequence ID" value="GFR41897.1"/>
    <property type="molecule type" value="Genomic_DNA"/>
</dbReference>
<comment type="caution">
    <text evidence="4">The sequence shown here is derived from an EMBL/GenBank/DDBJ whole genome shotgun (WGS) entry which is preliminary data.</text>
</comment>
<dbReference type="AlphaFoldDB" id="A0AAD3DJI3"/>
<organism evidence="4 5">
    <name type="scientific">Astrephomene gubernaculifera</name>
    <dbReference type="NCBI Taxonomy" id="47775"/>
    <lineage>
        <taxon>Eukaryota</taxon>
        <taxon>Viridiplantae</taxon>
        <taxon>Chlorophyta</taxon>
        <taxon>core chlorophytes</taxon>
        <taxon>Chlorophyceae</taxon>
        <taxon>CS clade</taxon>
        <taxon>Chlamydomonadales</taxon>
        <taxon>Astrephomenaceae</taxon>
        <taxon>Astrephomene</taxon>
    </lineage>
</organism>
<feature type="chain" id="PRO_5042016850" evidence="1">
    <location>
        <begin position="32"/>
        <end position="530"/>
    </location>
</feature>
<reference evidence="4 5" key="1">
    <citation type="journal article" date="2021" name="Sci. Rep.">
        <title>Genome sequencing of the multicellular alga Astrephomene provides insights into convergent evolution of germ-soma differentiation.</title>
        <authorList>
            <person name="Yamashita S."/>
            <person name="Yamamoto K."/>
            <person name="Matsuzaki R."/>
            <person name="Suzuki S."/>
            <person name="Yamaguchi H."/>
            <person name="Hirooka S."/>
            <person name="Minakuchi Y."/>
            <person name="Miyagishima S."/>
            <person name="Kawachi M."/>
            <person name="Toyoda A."/>
            <person name="Nozaki H."/>
        </authorList>
    </citation>
    <scope>NUCLEOTIDE SEQUENCE [LARGE SCALE GENOMIC DNA]</scope>
    <source>
        <strain evidence="4 5">NIES-4017</strain>
    </source>
</reference>
<feature type="signal peptide" evidence="1">
    <location>
        <begin position="1"/>
        <end position="31"/>
    </location>
</feature>
<evidence type="ECO:0000256" key="1">
    <source>
        <dbReference type="SAM" id="SignalP"/>
    </source>
</evidence>
<dbReference type="Gene3D" id="1.10.606.20">
    <property type="match status" value="1"/>
</dbReference>
<dbReference type="PANTHER" id="PTHR34599">
    <property type="entry name" value="PEROXIDASE-RELATED"/>
    <property type="match status" value="1"/>
</dbReference>
<dbReference type="SUPFAM" id="SSF48317">
    <property type="entry name" value="Acid phosphatase/Vanadium-dependent haloperoxidase"/>
    <property type="match status" value="1"/>
</dbReference>
<dbReference type="InterPro" id="IPR052559">
    <property type="entry name" value="V-haloperoxidase"/>
</dbReference>
<dbReference type="InterPro" id="IPR055161">
    <property type="entry name" value="NapH1-like_2nd"/>
</dbReference>
<dbReference type="InterPro" id="IPR049283">
    <property type="entry name" value="DUF6851"/>
</dbReference>
<dbReference type="PANTHER" id="PTHR34599:SF2">
    <property type="entry name" value="TRAF-TYPE DOMAIN-CONTAINING PROTEIN"/>
    <property type="match status" value="1"/>
</dbReference>
<evidence type="ECO:0000259" key="2">
    <source>
        <dbReference type="Pfam" id="PF21167"/>
    </source>
</evidence>
<name>A0AAD3DJI3_9CHLO</name>
<sequence>MRVSHSRRIEAASSAVALFVCAVCACAPCLAAGAWGPPGNVVPNFVDPGPPASCFPPYSPIDLDKEYDVFDKLHVNQIIALAVATGSNPYVGQLSPWAIASWNAIAAYDCSANPAIETGVSRRPVSQRNLRNRNKAQAAALLRMHELVDPVLGASSRALLADSLPKGKSTFKLSPDCSGGAAAFNTPECVGIRAANVTYNWFMAGGWNFDGAKSRKYNKSPYTDYVGYTPKNTPWDLAYPCNWQPLHETDRRGKIWIQTHMMPYLPNVTTFFVNKSAEGARTVPMWDCANRTAYKAQVDEILRFSAALTDATKMQAELLGPQPFCLFTVQKLRESKGWSITDVAAFNLMSVIYIDLQASVIAREKIRHDGVRPASAVRYWYGDTTVTAYAGVDAGVTTFPGKDWLPYLSTFNEAEFPSGAICWCTVLNEWIELWQGGDSNPNSNKFNPPLNFTFQPGCSMREPYATPKQPVSITIATTQEYIQKCKDARVYGGVHFRAAMNAGYDICKGVTKSVWGRVKQLYPKLDGRTC</sequence>
<feature type="domain" description="DUF6851" evidence="2">
    <location>
        <begin position="99"/>
        <end position="245"/>
    </location>
</feature>
<dbReference type="Pfam" id="PF21167">
    <property type="entry name" value="DUF6851"/>
    <property type="match status" value="1"/>
</dbReference>
<protein>
    <submittedName>
        <fullName evidence="4">Uncharacterized protein</fullName>
    </submittedName>
</protein>
<accession>A0AAD3DJI3</accession>